<dbReference type="AlphaFoldDB" id="A0A291G9R0"/>
<evidence type="ECO:0000313" key="1">
    <source>
        <dbReference type="EMBL" id="ATG46782.1"/>
    </source>
</evidence>
<gene>
    <name evidence="1" type="ORF">CEW89_03930</name>
</gene>
<keyword evidence="2" id="KW-1185">Reference proteome</keyword>
<sequence length="95" mass="10048">MQRQVIDLGNAPLSEGVAAMDQIALSLLLSSSRLRSPGATVRTGTIGHIAMPAIRAKSLLPAIAGTRAWLSLQMDVLAIRAGVGQNDRRQQGMKT</sequence>
<proteinExistence type="predicted"/>
<evidence type="ECO:0000313" key="2">
    <source>
        <dbReference type="Proteomes" id="UP000217935"/>
    </source>
</evidence>
<dbReference type="EMBL" id="CP022196">
    <property type="protein sequence ID" value="ATG46782.1"/>
    <property type="molecule type" value="Genomic_DNA"/>
</dbReference>
<organism evidence="1 2">
    <name type="scientific">Celeribacter ethanolicus</name>
    <dbReference type="NCBI Taxonomy" id="1758178"/>
    <lineage>
        <taxon>Bacteria</taxon>
        <taxon>Pseudomonadati</taxon>
        <taxon>Pseudomonadota</taxon>
        <taxon>Alphaproteobacteria</taxon>
        <taxon>Rhodobacterales</taxon>
        <taxon>Roseobacteraceae</taxon>
        <taxon>Celeribacter</taxon>
    </lineage>
</organism>
<protein>
    <submittedName>
        <fullName evidence="1">Uncharacterized protein</fullName>
    </submittedName>
</protein>
<name>A0A291G9R0_9RHOB</name>
<accession>A0A291G9R0</accession>
<dbReference type="KEGG" id="ceh:CEW89_03930"/>
<reference evidence="1 2" key="1">
    <citation type="submission" date="2017-06" db="EMBL/GenBank/DDBJ databases">
        <title>Celeribacter sp. TSPH2 complete genome sequence.</title>
        <authorList>
            <person name="Woo J.-H."/>
            <person name="Kim H.-S."/>
        </authorList>
    </citation>
    <scope>NUCLEOTIDE SEQUENCE [LARGE SCALE GENOMIC DNA]</scope>
    <source>
        <strain evidence="1 2">TSPH2</strain>
    </source>
</reference>
<dbReference type="Proteomes" id="UP000217935">
    <property type="component" value="Chromosome"/>
</dbReference>